<organism evidence="1 2">
    <name type="scientific">Leptospira weilii str. Ecochallenge</name>
    <dbReference type="NCBI Taxonomy" id="1049986"/>
    <lineage>
        <taxon>Bacteria</taxon>
        <taxon>Pseudomonadati</taxon>
        <taxon>Spirochaetota</taxon>
        <taxon>Spirochaetia</taxon>
        <taxon>Leptospirales</taxon>
        <taxon>Leptospiraceae</taxon>
        <taxon>Leptospira</taxon>
    </lineage>
</organism>
<accession>N1U959</accession>
<sequence length="103" mass="12214">MRQSINFYGSLERFHFIWDEQIPVDSQILQYQWKYTNKNGRPDQRFKDNYQIPTLLFWSFEIETNEEILQILLSDSSMGEDIAKAIEDFKAIVSSNKISEEGV</sequence>
<evidence type="ECO:0000313" key="1">
    <source>
        <dbReference type="EMBL" id="EMY14751.1"/>
    </source>
</evidence>
<dbReference type="EMBL" id="AHMI02000141">
    <property type="protein sequence ID" value="EMY14751.1"/>
    <property type="molecule type" value="Genomic_DNA"/>
</dbReference>
<proteinExistence type="predicted"/>
<evidence type="ECO:0000313" key="2">
    <source>
        <dbReference type="Proteomes" id="UP000012249"/>
    </source>
</evidence>
<gene>
    <name evidence="1" type="ORF">LEP1GSC043_4722</name>
</gene>
<dbReference type="AlphaFoldDB" id="N1U959"/>
<comment type="caution">
    <text evidence="1">The sequence shown here is derived from an EMBL/GenBank/DDBJ whole genome shotgun (WGS) entry which is preliminary data.</text>
</comment>
<dbReference type="Proteomes" id="UP000012249">
    <property type="component" value="Unassembled WGS sequence"/>
</dbReference>
<name>N1U959_9LEPT</name>
<reference evidence="1 2" key="1">
    <citation type="submission" date="2013-02" db="EMBL/GenBank/DDBJ databases">
        <authorList>
            <person name="Harkins D.M."/>
            <person name="Durkin A.S."/>
            <person name="Brinkac L.M."/>
            <person name="Haft D.H."/>
            <person name="Selengut J.D."/>
            <person name="Sanka R."/>
            <person name="DePew J."/>
            <person name="Purushe J."/>
            <person name="Haake D.A."/>
            <person name="Matsunaga J."/>
            <person name="Vinetz J.M."/>
            <person name="Sutton G.G."/>
            <person name="Nierman W.C."/>
            <person name="Fouts D.E."/>
        </authorList>
    </citation>
    <scope>NUCLEOTIDE SEQUENCE [LARGE SCALE GENOMIC DNA]</scope>
    <source>
        <strain evidence="1 2">Ecochallenge</strain>
    </source>
</reference>
<protein>
    <submittedName>
        <fullName evidence="1">Uncharacterized protein</fullName>
    </submittedName>
</protein>